<dbReference type="Proteomes" id="UP001156706">
    <property type="component" value="Unassembled WGS sequence"/>
</dbReference>
<dbReference type="Gene3D" id="1.20.1260.10">
    <property type="match status" value="1"/>
</dbReference>
<dbReference type="PANTHER" id="PTHR34400:SF4">
    <property type="entry name" value="MEMBRANE PROTEIN"/>
    <property type="match status" value="1"/>
</dbReference>
<proteinExistence type="predicted"/>
<dbReference type="InterPro" id="IPR012347">
    <property type="entry name" value="Ferritin-like"/>
</dbReference>
<evidence type="ECO:0000259" key="1">
    <source>
        <dbReference type="Pfam" id="PF12902"/>
    </source>
</evidence>
<evidence type="ECO:0000313" key="3">
    <source>
        <dbReference type="Proteomes" id="UP001156706"/>
    </source>
</evidence>
<organism evidence="2 3">
    <name type="scientific">Chitinimonas prasina</name>
    <dbReference type="NCBI Taxonomy" id="1434937"/>
    <lineage>
        <taxon>Bacteria</taxon>
        <taxon>Pseudomonadati</taxon>
        <taxon>Pseudomonadota</taxon>
        <taxon>Betaproteobacteria</taxon>
        <taxon>Neisseriales</taxon>
        <taxon>Chitinibacteraceae</taxon>
        <taxon>Chitinimonas</taxon>
    </lineage>
</organism>
<accession>A0ABQ5YBR6</accession>
<keyword evidence="3" id="KW-1185">Reference proteome</keyword>
<dbReference type="RefSeq" id="WP_284195365.1">
    <property type="nucleotide sequence ID" value="NZ_BSOG01000001.1"/>
</dbReference>
<dbReference type="EMBL" id="BSOG01000001">
    <property type="protein sequence ID" value="GLR12234.1"/>
    <property type="molecule type" value="Genomic_DNA"/>
</dbReference>
<comment type="caution">
    <text evidence="2">The sequence shown here is derived from an EMBL/GenBank/DDBJ whole genome shotgun (WGS) entry which is preliminary data.</text>
</comment>
<sequence length="422" mass="47516">MMSPELRKALYTHLQTAIEIELSTIPIYLYTYYSIQRQPQDTDSLPNGRALATFANKAGGLLMSVAVEEMLHMSLSCNILRSLGGEPKLYCRSPGAYPTNLPHHKAGFAVGLEPLSAHQLDQFKVIEVPEAEGAPPQSDNWDSIGQFYRYIVELLDQTSDEDYGHGDEQLAAHRGYYSPNNVDTVYPKDAYYIQQPEDPFNPVKRGAEQAQYPNNKDSGHLRRIRCKHDAKMAIHSIMLQGEGYTNDPSHKRDDPERNEVSHWYKYDALRQEINRFSASDLSLIIQPFPVNPTRAGYPAPFLPLVDLANAVYSYLFLLTETAYRLDGEAQESLFYVGMHKGMIFILDKILGGMRYQYLNNQAGQVLAPTFENYQFNSLATAKQELIDLCLAVPASLGLDSNILGRIRDLPDVNVGPDGIVRF</sequence>
<reference evidence="3" key="1">
    <citation type="journal article" date="2019" name="Int. J. Syst. Evol. Microbiol.">
        <title>The Global Catalogue of Microorganisms (GCM) 10K type strain sequencing project: providing services to taxonomists for standard genome sequencing and annotation.</title>
        <authorList>
            <consortium name="The Broad Institute Genomics Platform"/>
            <consortium name="The Broad Institute Genome Sequencing Center for Infectious Disease"/>
            <person name="Wu L."/>
            <person name="Ma J."/>
        </authorList>
    </citation>
    <scope>NUCLEOTIDE SEQUENCE [LARGE SCALE GENOMIC DNA]</scope>
    <source>
        <strain evidence="3">NBRC 110044</strain>
    </source>
</reference>
<dbReference type="InterPro" id="IPR026820">
    <property type="entry name" value="VioB/RebD_dom"/>
</dbReference>
<dbReference type="Pfam" id="PF12902">
    <property type="entry name" value="Ferritin-like"/>
    <property type="match status" value="1"/>
</dbReference>
<name>A0ABQ5YBR6_9NEIS</name>
<evidence type="ECO:0000313" key="2">
    <source>
        <dbReference type="EMBL" id="GLR12234.1"/>
    </source>
</evidence>
<gene>
    <name evidence="2" type="ORF">GCM10007907_10240</name>
</gene>
<dbReference type="PANTHER" id="PTHR34400">
    <property type="match status" value="1"/>
</dbReference>
<protein>
    <recommendedName>
        <fullName evidence="1">Iminophenyl-pyruvate dimer synthase domain-containing protein</fullName>
    </recommendedName>
</protein>
<feature type="domain" description="Iminophenyl-pyruvate dimer synthase" evidence="1">
    <location>
        <begin position="14"/>
        <end position="270"/>
    </location>
</feature>